<evidence type="ECO:0000256" key="3">
    <source>
        <dbReference type="ARBA" id="ARBA00022475"/>
    </source>
</evidence>
<dbReference type="SUPFAM" id="SSF161098">
    <property type="entry name" value="MetI-like"/>
    <property type="match status" value="1"/>
</dbReference>
<dbReference type="Gene3D" id="1.10.3720.10">
    <property type="entry name" value="MetI-like"/>
    <property type="match status" value="1"/>
</dbReference>
<gene>
    <name evidence="9" type="ORF">HH215_34020</name>
</gene>
<dbReference type="Proteomes" id="UP000502248">
    <property type="component" value="Chromosome"/>
</dbReference>
<keyword evidence="4 7" id="KW-0812">Transmembrane</keyword>
<evidence type="ECO:0000256" key="5">
    <source>
        <dbReference type="ARBA" id="ARBA00022989"/>
    </source>
</evidence>
<evidence type="ECO:0000256" key="1">
    <source>
        <dbReference type="ARBA" id="ARBA00004651"/>
    </source>
</evidence>
<keyword evidence="3" id="KW-1003">Cell membrane</keyword>
<dbReference type="GO" id="GO:0055085">
    <property type="term" value="P:transmembrane transport"/>
    <property type="evidence" value="ECO:0007669"/>
    <property type="project" value="InterPro"/>
</dbReference>
<evidence type="ECO:0000313" key="10">
    <source>
        <dbReference type="Proteomes" id="UP000502248"/>
    </source>
</evidence>
<evidence type="ECO:0000256" key="2">
    <source>
        <dbReference type="ARBA" id="ARBA00022448"/>
    </source>
</evidence>
<dbReference type="PANTHER" id="PTHR43744">
    <property type="entry name" value="ABC TRANSPORTER PERMEASE PROTEIN MG189-RELATED-RELATED"/>
    <property type="match status" value="1"/>
</dbReference>
<comment type="subcellular location">
    <subcellularLocation>
        <location evidence="1">Cell membrane</location>
        <topology evidence="1">Multi-pass membrane protein</topology>
    </subcellularLocation>
</comment>
<dbReference type="InterPro" id="IPR000515">
    <property type="entry name" value="MetI-like"/>
</dbReference>
<accession>A0A7Z2VRC6</accession>
<dbReference type="CDD" id="cd06261">
    <property type="entry name" value="TM_PBP2"/>
    <property type="match status" value="1"/>
</dbReference>
<name>A0A7Z2VRC6_9BACL</name>
<dbReference type="AlphaFoldDB" id="A0A7Z2VRC6"/>
<dbReference type="RefSeq" id="WP_169283957.1">
    <property type="nucleotide sequence ID" value="NZ_CP051680.1"/>
</dbReference>
<feature type="transmembrane region" description="Helical" evidence="7">
    <location>
        <begin position="12"/>
        <end position="32"/>
    </location>
</feature>
<dbReference type="PROSITE" id="PS50928">
    <property type="entry name" value="ABC_TM1"/>
    <property type="match status" value="1"/>
</dbReference>
<organism evidence="9 10">
    <name type="scientific">Cohnella herbarum</name>
    <dbReference type="NCBI Taxonomy" id="2728023"/>
    <lineage>
        <taxon>Bacteria</taxon>
        <taxon>Bacillati</taxon>
        <taxon>Bacillota</taxon>
        <taxon>Bacilli</taxon>
        <taxon>Bacillales</taxon>
        <taxon>Paenibacillaceae</taxon>
        <taxon>Cohnella</taxon>
    </lineage>
</organism>
<feature type="transmembrane region" description="Helical" evidence="7">
    <location>
        <begin position="143"/>
        <end position="164"/>
    </location>
</feature>
<feature type="transmembrane region" description="Helical" evidence="7">
    <location>
        <begin position="112"/>
        <end position="131"/>
    </location>
</feature>
<evidence type="ECO:0000313" key="9">
    <source>
        <dbReference type="EMBL" id="QJD87715.1"/>
    </source>
</evidence>
<proteinExistence type="predicted"/>
<keyword evidence="5 7" id="KW-1133">Transmembrane helix</keyword>
<dbReference type="InterPro" id="IPR035906">
    <property type="entry name" value="MetI-like_sf"/>
</dbReference>
<sequence length="299" mass="33426">MRIKSSTSRKIFLVSNTIFLLLVAFVCIAPFINLLAVSFSDKTAVAAGEVTFFPVGFTTISYQFITNTSKFLVSVLVSLQRTAIGVPINLLLIILTAYPLSKSREDFRARNIFSWFFVVTLLFNAGLIPTYMVVKTTGLIDSIWSLILPGAIPIFSMLVVMNYMRSLPKELLEAAYIDGANHLQTLIRVVLPVSAPTIATVTLFSFVDHWNSWFDGMIYMNAIQNYPLQTYLQTVVVNPEEFMRNNTDLSGNLSKYLSMVSARTTGAAQMFLAIIPILIIYPFLQKYFTTGLVMGSVKE</sequence>
<keyword evidence="6 7" id="KW-0472">Membrane</keyword>
<evidence type="ECO:0000256" key="6">
    <source>
        <dbReference type="ARBA" id="ARBA00023136"/>
    </source>
</evidence>
<feature type="transmembrane region" description="Helical" evidence="7">
    <location>
        <begin position="82"/>
        <end position="100"/>
    </location>
</feature>
<evidence type="ECO:0000259" key="8">
    <source>
        <dbReference type="PROSITE" id="PS50928"/>
    </source>
</evidence>
<dbReference type="EMBL" id="CP051680">
    <property type="protein sequence ID" value="QJD87715.1"/>
    <property type="molecule type" value="Genomic_DNA"/>
</dbReference>
<dbReference type="GO" id="GO:0005886">
    <property type="term" value="C:plasma membrane"/>
    <property type="evidence" value="ECO:0007669"/>
    <property type="project" value="UniProtKB-SubCell"/>
</dbReference>
<evidence type="ECO:0000256" key="4">
    <source>
        <dbReference type="ARBA" id="ARBA00022692"/>
    </source>
</evidence>
<feature type="transmembrane region" description="Helical" evidence="7">
    <location>
        <begin position="185"/>
        <end position="207"/>
    </location>
</feature>
<reference evidence="9 10" key="1">
    <citation type="submission" date="2020-04" db="EMBL/GenBank/DDBJ databases">
        <title>Genome sequencing of novel species.</title>
        <authorList>
            <person name="Heo J."/>
            <person name="Kim S.-J."/>
            <person name="Kim J.-S."/>
            <person name="Hong S.-B."/>
            <person name="Kwon S.-W."/>
        </authorList>
    </citation>
    <scope>NUCLEOTIDE SEQUENCE [LARGE SCALE GENOMIC DNA]</scope>
    <source>
        <strain evidence="9 10">MFER-1</strain>
    </source>
</reference>
<dbReference type="PANTHER" id="PTHR43744:SF9">
    <property type="entry name" value="POLYGALACTURONAN_RHAMNOGALACTURONAN TRANSPORT SYSTEM PERMEASE PROTEIN YTCP"/>
    <property type="match status" value="1"/>
</dbReference>
<evidence type="ECO:0000256" key="7">
    <source>
        <dbReference type="SAM" id="Phobius"/>
    </source>
</evidence>
<keyword evidence="2" id="KW-0813">Transport</keyword>
<dbReference type="KEGG" id="cheb:HH215_34020"/>
<keyword evidence="10" id="KW-1185">Reference proteome</keyword>
<feature type="domain" description="ABC transmembrane type-1" evidence="8">
    <location>
        <begin position="71"/>
        <end position="284"/>
    </location>
</feature>
<feature type="transmembrane region" description="Helical" evidence="7">
    <location>
        <begin position="266"/>
        <end position="284"/>
    </location>
</feature>
<protein>
    <submittedName>
        <fullName evidence="9">Carbohydrate ABC transporter permease</fullName>
    </submittedName>
</protein>